<keyword evidence="2" id="KW-1185">Reference proteome</keyword>
<dbReference type="Proteomes" id="UP000299102">
    <property type="component" value="Unassembled WGS sequence"/>
</dbReference>
<name>A0A4C2ABD8_EUMVA</name>
<accession>A0A4C2ABD8</accession>
<comment type="caution">
    <text evidence="1">The sequence shown here is derived from an EMBL/GenBank/DDBJ whole genome shotgun (WGS) entry which is preliminary data.</text>
</comment>
<proteinExistence type="predicted"/>
<evidence type="ECO:0000313" key="1">
    <source>
        <dbReference type="EMBL" id="GBP96703.1"/>
    </source>
</evidence>
<dbReference type="AlphaFoldDB" id="A0A4C2ABD8"/>
<evidence type="ECO:0000313" key="2">
    <source>
        <dbReference type="Proteomes" id="UP000299102"/>
    </source>
</evidence>
<reference evidence="1 2" key="1">
    <citation type="journal article" date="2019" name="Commun. Biol.">
        <title>The bagworm genome reveals a unique fibroin gene that provides high tensile strength.</title>
        <authorList>
            <person name="Kono N."/>
            <person name="Nakamura H."/>
            <person name="Ohtoshi R."/>
            <person name="Tomita M."/>
            <person name="Numata K."/>
            <person name="Arakawa K."/>
        </authorList>
    </citation>
    <scope>NUCLEOTIDE SEQUENCE [LARGE SCALE GENOMIC DNA]</scope>
</reference>
<gene>
    <name evidence="1" type="ORF">EVAR_607_1</name>
</gene>
<organism evidence="1 2">
    <name type="scientific">Eumeta variegata</name>
    <name type="common">Bagworm moth</name>
    <name type="synonym">Eumeta japonica</name>
    <dbReference type="NCBI Taxonomy" id="151549"/>
    <lineage>
        <taxon>Eukaryota</taxon>
        <taxon>Metazoa</taxon>
        <taxon>Ecdysozoa</taxon>
        <taxon>Arthropoda</taxon>
        <taxon>Hexapoda</taxon>
        <taxon>Insecta</taxon>
        <taxon>Pterygota</taxon>
        <taxon>Neoptera</taxon>
        <taxon>Endopterygota</taxon>
        <taxon>Lepidoptera</taxon>
        <taxon>Glossata</taxon>
        <taxon>Ditrysia</taxon>
        <taxon>Tineoidea</taxon>
        <taxon>Psychidae</taxon>
        <taxon>Oiketicinae</taxon>
        <taxon>Eumeta</taxon>
    </lineage>
</organism>
<dbReference type="EMBL" id="BGZK01002822">
    <property type="protein sequence ID" value="GBP96703.1"/>
    <property type="molecule type" value="Genomic_DNA"/>
</dbReference>
<sequence length="70" mass="7643">MLIAKLGTTTGNIKDMHELKDKEVSEFALPRIVCCMYAMDSSMGLRFPPGQSLRNFQRPGANVVAGQLAS</sequence>
<protein>
    <submittedName>
        <fullName evidence="1">Uncharacterized protein</fullName>
    </submittedName>
</protein>